<gene>
    <name evidence="8" type="ORF">A3Q56_00473</name>
</gene>
<name>A0A177BBZ2_9BILA</name>
<dbReference type="SUPFAM" id="SSF54928">
    <property type="entry name" value="RNA-binding domain, RBD"/>
    <property type="match status" value="1"/>
</dbReference>
<dbReference type="CDD" id="cd07323">
    <property type="entry name" value="LAM"/>
    <property type="match status" value="1"/>
</dbReference>
<keyword evidence="2 4" id="KW-0694">RNA-binding</keyword>
<comment type="caution">
    <text evidence="8">The sequence shown here is derived from an EMBL/GenBank/DDBJ whole genome shotgun (WGS) entry which is preliminary data.</text>
</comment>
<dbReference type="GO" id="GO:0005829">
    <property type="term" value="C:cytosol"/>
    <property type="evidence" value="ECO:0007669"/>
    <property type="project" value="TreeGrafter"/>
</dbReference>
<feature type="compositionally biased region" description="Basic residues" evidence="5">
    <location>
        <begin position="313"/>
        <end position="331"/>
    </location>
</feature>
<dbReference type="OrthoDB" id="439993at2759"/>
<reference evidence="8 9" key="1">
    <citation type="submission" date="2016-04" db="EMBL/GenBank/DDBJ databases">
        <title>The genome of Intoshia linei affirms orthonectids as highly simplified spiralians.</title>
        <authorList>
            <person name="Mikhailov K.V."/>
            <person name="Slusarev G.S."/>
            <person name="Nikitin M.A."/>
            <person name="Logacheva M.D."/>
            <person name="Penin A."/>
            <person name="Aleoshin V."/>
            <person name="Panchin Y.V."/>
        </authorList>
    </citation>
    <scope>NUCLEOTIDE SEQUENCE [LARGE SCALE GENOMIC DNA]</scope>
    <source>
        <strain evidence="8">Intl2013</strain>
        <tissue evidence="8">Whole animal</tissue>
    </source>
</reference>
<dbReference type="Pfam" id="PF08777">
    <property type="entry name" value="RRM_3"/>
    <property type="match status" value="1"/>
</dbReference>
<sequence>MTVDTKQIRKQVLFYFSDSNLLRDKFLRSSMDKDGWVKLDVLQTFKKLKEMKIENAVIGDVFKNDHFIEVSEDFIKIRRCISKAFPKDTADLQKQIDEKTVFISGFPIINLTLDNVEKYISKHGDVELIFLTRDMHRKLNGSAFVVFSKLEDVEKFVLVKDLKYLDSDISIKKMTQQEYFLDMIEKRKNEKDKLNKSKIDEQRECILKKYKKPNILVTLIGNNLKSVDLKILKEKLCQVCQVDWVDLNADKIVVRFREENDSDKFTSKVEENSDKMFEYNLDTKFTIGKLNTEDEEKYWENMVISKMNSSSNGKRKSKYKHRNTYSKKQKM</sequence>
<dbReference type="SUPFAM" id="SSF46785">
    <property type="entry name" value="Winged helix' DNA-binding domain"/>
    <property type="match status" value="1"/>
</dbReference>
<dbReference type="InterPro" id="IPR012677">
    <property type="entry name" value="Nucleotide-bd_a/b_plait_sf"/>
</dbReference>
<protein>
    <submittedName>
        <fullName evidence="8">La protein</fullName>
    </submittedName>
</protein>
<comment type="subcellular location">
    <subcellularLocation>
        <location evidence="1">Nucleus</location>
    </subcellularLocation>
</comment>
<dbReference type="Pfam" id="PF05383">
    <property type="entry name" value="La"/>
    <property type="match status" value="1"/>
</dbReference>
<dbReference type="Gene3D" id="3.30.70.330">
    <property type="match status" value="2"/>
</dbReference>
<dbReference type="SMART" id="SM00360">
    <property type="entry name" value="RRM"/>
    <property type="match status" value="1"/>
</dbReference>
<evidence type="ECO:0000256" key="1">
    <source>
        <dbReference type="ARBA" id="ARBA00004123"/>
    </source>
</evidence>
<evidence type="ECO:0000256" key="3">
    <source>
        <dbReference type="ARBA" id="ARBA00023242"/>
    </source>
</evidence>
<dbReference type="PRINTS" id="PR00302">
    <property type="entry name" value="LUPUSLA"/>
</dbReference>
<organism evidence="8 9">
    <name type="scientific">Intoshia linei</name>
    <dbReference type="NCBI Taxonomy" id="1819745"/>
    <lineage>
        <taxon>Eukaryota</taxon>
        <taxon>Metazoa</taxon>
        <taxon>Spiralia</taxon>
        <taxon>Lophotrochozoa</taxon>
        <taxon>Mesozoa</taxon>
        <taxon>Orthonectida</taxon>
        <taxon>Rhopaluridae</taxon>
        <taxon>Intoshia</taxon>
    </lineage>
</organism>
<dbReference type="InterPro" id="IPR036390">
    <property type="entry name" value="WH_DNA-bd_sf"/>
</dbReference>
<evidence type="ECO:0000256" key="4">
    <source>
        <dbReference type="PROSITE-ProRule" id="PRU00332"/>
    </source>
</evidence>
<dbReference type="PANTHER" id="PTHR22792">
    <property type="entry name" value="LUPUS LA PROTEIN-RELATED"/>
    <property type="match status" value="1"/>
</dbReference>
<evidence type="ECO:0000313" key="9">
    <source>
        <dbReference type="Proteomes" id="UP000078046"/>
    </source>
</evidence>
<dbReference type="PROSITE" id="PS50102">
    <property type="entry name" value="RRM"/>
    <property type="match status" value="1"/>
</dbReference>
<dbReference type="InterPro" id="IPR000504">
    <property type="entry name" value="RRM_dom"/>
</dbReference>
<dbReference type="GO" id="GO:1990904">
    <property type="term" value="C:ribonucleoprotein complex"/>
    <property type="evidence" value="ECO:0007669"/>
    <property type="project" value="InterPro"/>
</dbReference>
<dbReference type="SMART" id="SM00715">
    <property type="entry name" value="LA"/>
    <property type="match status" value="1"/>
</dbReference>
<dbReference type="EMBL" id="LWCA01000025">
    <property type="protein sequence ID" value="OAF71766.1"/>
    <property type="molecule type" value="Genomic_DNA"/>
</dbReference>
<dbReference type="Gene3D" id="1.10.10.10">
    <property type="entry name" value="Winged helix-like DNA-binding domain superfamily/Winged helix DNA-binding domain"/>
    <property type="match status" value="1"/>
</dbReference>
<dbReference type="GO" id="GO:0003723">
    <property type="term" value="F:RNA binding"/>
    <property type="evidence" value="ECO:0007669"/>
    <property type="project" value="UniProtKB-UniRule"/>
</dbReference>
<dbReference type="InterPro" id="IPR014886">
    <property type="entry name" value="La_xRRM"/>
</dbReference>
<accession>A0A177BBZ2</accession>
<dbReference type="GO" id="GO:0006396">
    <property type="term" value="P:RNA processing"/>
    <property type="evidence" value="ECO:0007669"/>
    <property type="project" value="InterPro"/>
</dbReference>
<evidence type="ECO:0000259" key="7">
    <source>
        <dbReference type="PROSITE" id="PS50961"/>
    </source>
</evidence>
<dbReference type="AlphaFoldDB" id="A0A177BBZ2"/>
<dbReference type="GO" id="GO:0045727">
    <property type="term" value="P:positive regulation of translation"/>
    <property type="evidence" value="ECO:0007669"/>
    <property type="project" value="TreeGrafter"/>
</dbReference>
<feature type="domain" description="HTH La-type RNA-binding" evidence="7">
    <location>
        <begin position="1"/>
        <end position="89"/>
    </location>
</feature>
<feature type="domain" description="RRM" evidence="6">
    <location>
        <begin position="99"/>
        <end position="176"/>
    </location>
</feature>
<evidence type="ECO:0000256" key="2">
    <source>
        <dbReference type="ARBA" id="ARBA00022884"/>
    </source>
</evidence>
<dbReference type="InterPro" id="IPR036388">
    <property type="entry name" value="WH-like_DNA-bd_sf"/>
</dbReference>
<dbReference type="PANTHER" id="PTHR22792:SF166">
    <property type="entry name" value="LUPUS LA PROTEIN HOMOLOG"/>
    <property type="match status" value="1"/>
</dbReference>
<evidence type="ECO:0000259" key="6">
    <source>
        <dbReference type="PROSITE" id="PS50102"/>
    </source>
</evidence>
<feature type="region of interest" description="Disordered" evidence="5">
    <location>
        <begin position="308"/>
        <end position="331"/>
    </location>
</feature>
<dbReference type="GO" id="GO:0010494">
    <property type="term" value="C:cytoplasmic stress granule"/>
    <property type="evidence" value="ECO:0007669"/>
    <property type="project" value="TreeGrafter"/>
</dbReference>
<proteinExistence type="predicted"/>
<dbReference type="Pfam" id="PF00076">
    <property type="entry name" value="RRM_1"/>
    <property type="match status" value="1"/>
</dbReference>
<evidence type="ECO:0000313" key="8">
    <source>
        <dbReference type="EMBL" id="OAF71766.1"/>
    </source>
</evidence>
<dbReference type="GO" id="GO:0005634">
    <property type="term" value="C:nucleus"/>
    <property type="evidence" value="ECO:0007669"/>
    <property type="project" value="UniProtKB-SubCell"/>
</dbReference>
<dbReference type="InterPro" id="IPR006630">
    <property type="entry name" value="La_HTH"/>
</dbReference>
<dbReference type="InterPro" id="IPR002344">
    <property type="entry name" value="Lupus_La"/>
</dbReference>
<evidence type="ECO:0000256" key="5">
    <source>
        <dbReference type="SAM" id="MobiDB-lite"/>
    </source>
</evidence>
<dbReference type="PROSITE" id="PS50961">
    <property type="entry name" value="HTH_LA"/>
    <property type="match status" value="1"/>
</dbReference>
<dbReference type="InterPro" id="IPR035979">
    <property type="entry name" value="RBD_domain_sf"/>
</dbReference>
<keyword evidence="3" id="KW-0539">Nucleus</keyword>
<dbReference type="Proteomes" id="UP000078046">
    <property type="component" value="Unassembled WGS sequence"/>
</dbReference>
<dbReference type="InterPro" id="IPR045180">
    <property type="entry name" value="La_dom_prot"/>
</dbReference>
<keyword evidence="9" id="KW-1185">Reference proteome</keyword>